<accession>A0A9N9S8E0</accession>
<dbReference type="InterPro" id="IPR018299">
    <property type="entry name" value="Alkaline_phosphatase_AS"/>
</dbReference>
<dbReference type="OrthoDB" id="5818554at2759"/>
<evidence type="ECO:0000256" key="6">
    <source>
        <dbReference type="ARBA" id="ARBA00022842"/>
    </source>
</evidence>
<evidence type="ECO:0000313" key="13">
    <source>
        <dbReference type="EMBL" id="CAG9810934.1"/>
    </source>
</evidence>
<feature type="domain" description="Thioredoxin" evidence="12">
    <location>
        <begin position="18"/>
        <end position="137"/>
    </location>
</feature>
<comment type="cofactor">
    <cofactor evidence="8">
        <name>Zn(2+)</name>
        <dbReference type="ChEBI" id="CHEBI:29105"/>
    </cofactor>
    <text evidence="8">Binds 2 Zn(2+) ions.</text>
</comment>
<dbReference type="PANTHER" id="PTHR11596:SF91">
    <property type="entry name" value="ALKALINE PHOSPHATASE-RELATED"/>
    <property type="match status" value="1"/>
</dbReference>
<evidence type="ECO:0000313" key="14">
    <source>
        <dbReference type="Proteomes" id="UP001153620"/>
    </source>
</evidence>
<dbReference type="InterPro" id="IPR013766">
    <property type="entry name" value="Thioredoxin_domain"/>
</dbReference>
<dbReference type="EC" id="3.1.3.1" evidence="2 10"/>
<feature type="binding site" evidence="8">
    <location>
        <position position="601"/>
    </location>
    <ligand>
        <name>Zn(2+)</name>
        <dbReference type="ChEBI" id="CHEBI:29105"/>
        <label>2</label>
    </ligand>
</feature>
<evidence type="ECO:0000256" key="3">
    <source>
        <dbReference type="ARBA" id="ARBA00022723"/>
    </source>
</evidence>
<evidence type="ECO:0000256" key="7">
    <source>
        <dbReference type="PIRSR" id="PIRSR601952-1"/>
    </source>
</evidence>
<feature type="binding site" evidence="8">
    <location>
        <position position="330"/>
    </location>
    <ligand>
        <name>Mg(2+)</name>
        <dbReference type="ChEBI" id="CHEBI:18420"/>
    </ligand>
</feature>
<dbReference type="SUPFAM" id="SSF52833">
    <property type="entry name" value="Thioredoxin-like"/>
    <property type="match status" value="1"/>
</dbReference>
<sequence length="1130" mass="126055">MQKFFIISIILIILQFRTRICQESGIFELTASNFDQSLDDYQFLYVKFFTEQCPFSKKVAPIWLKVGDKLKSSRIQVAELECIKNKSTCEKQGVFSYPTIKMYKNGIESGTFDSEKFKVNVENFVEFAIEFVDKDSGKDLVPNQKSFGKLFDPNHDEWSYNDPKWESLIPNWWDQKNFKPPVGPAEESTQEFWKSKAQKTLQDKLNSRINTNKAKNVVIMIGDGMGFSSIMAARSYLKDVSAELSFEKFHHSGMSKVYCVNYQVPDSACTATAILRGIKNNYSVIGLTSKVNLYNCSASHDEEARIPSIFKYAQDADKSTGIVTTTRVTHSTPAAVYAYAASRNWESDDNLVPDGCDDIGKQLIHGPVGSKLDVVLGGGLGNLMPEELGGKRRDGRNLVDEYKKQHKNSSVVYNKDQLKSVDPKTTDKLLGLFANSHLDFKLFANDETQPTLTEMTAKALDILKKNQENGFMLMVEGGRIDRAHHENQAHLALEEVVEFHKAVEYVKQNTNEEDTLIIVTADHSHPFTIGGYLPRGRNILGPGDYSIEDKKWIFSASYGQGQGYYNHFDKEAGERKSPRGMKYMEPTFKQPSAVPMDEGTHSGEDVGVFASGPYSHSVSGIVSAAPQNREEWTFDDPRWDNDIPDWFAKDFIPAKGPSEEFSQHFWKSKAQKTLQDKLNTKVNLNQSKNVVIMIGDGMGISTIMAARSYLKDVSTELSFDKFPYAGLSKVYSVNYQVPDSACTATAIMRGVKTNFAVVGLAASVSHANCSASLNEDAKVPSIFKYAQDAGKSTGIVTTTKVTHSTPAAAYAMSPSSLWEFDKSRIPAECDDIGKQLIHGPVGSKLDVVLGGGLENLMPANLGGKRRDGRNLIDEYKKQHKNSSVVYNKDQLKSVDPKTIDKLLGLFANSHLNFKLLANDETQPTLTEMTAKALDILKKNQENGFMLMVEGGMIDRAHHLNQVRNALEEVVEFHKTVEYVKQNTNEEDTLIIVTADHSHPFTVGAYPPRGRNILGPGHYSFIDNKWVLSTSYTFGPGYYDHVDKTTGERISPRGMNYMEPTFRPPSIAPMNEGTHSGEDVGVFASGPYSHLFTGVYEQNFIAHGMMYASCLGPDDVLKNPKCENDAENEIK</sequence>
<evidence type="ECO:0000259" key="12">
    <source>
        <dbReference type="PROSITE" id="PS51352"/>
    </source>
</evidence>
<evidence type="ECO:0000256" key="9">
    <source>
        <dbReference type="RuleBase" id="RU003946"/>
    </source>
</evidence>
<keyword evidence="11" id="KW-0732">Signal</keyword>
<dbReference type="Proteomes" id="UP001153620">
    <property type="component" value="Chromosome 4"/>
</dbReference>
<feature type="binding site" evidence="8">
    <location>
        <position position="522"/>
    </location>
    <ligand>
        <name>Zn(2+)</name>
        <dbReference type="ChEBI" id="CHEBI:29105"/>
        <label>2</label>
    </ligand>
</feature>
<dbReference type="Pfam" id="PF00085">
    <property type="entry name" value="Thioredoxin"/>
    <property type="match status" value="1"/>
</dbReference>
<evidence type="ECO:0000256" key="11">
    <source>
        <dbReference type="SAM" id="SignalP"/>
    </source>
</evidence>
<dbReference type="GO" id="GO:0046872">
    <property type="term" value="F:metal ion binding"/>
    <property type="evidence" value="ECO:0007669"/>
    <property type="project" value="UniProtKB-KW"/>
</dbReference>
<dbReference type="Pfam" id="PF00245">
    <property type="entry name" value="Alk_phosphatase"/>
    <property type="match status" value="2"/>
</dbReference>
<keyword evidence="6 8" id="KW-0460">Magnesium</keyword>
<feature type="signal peptide" evidence="11">
    <location>
        <begin position="1"/>
        <end position="21"/>
    </location>
</feature>
<dbReference type="CDD" id="cd16012">
    <property type="entry name" value="ALP"/>
    <property type="match status" value="2"/>
</dbReference>
<gene>
    <name evidence="13" type="ORF">CHIRRI_LOCUS13746</name>
</gene>
<feature type="binding site" evidence="8">
    <location>
        <position position="523"/>
    </location>
    <ligand>
        <name>Zn(2+)</name>
        <dbReference type="ChEBI" id="CHEBI:29105"/>
        <label>2</label>
    </ligand>
</feature>
<protein>
    <recommendedName>
        <fullName evidence="2 10">Alkaline phosphatase</fullName>
        <ecNumber evidence="2 10">3.1.3.1</ecNumber>
    </recommendedName>
</protein>
<keyword evidence="14" id="KW-1185">Reference proteome</keyword>
<keyword evidence="5 8" id="KW-0862">Zinc</keyword>
<name>A0A9N9S8E0_9DIPT</name>
<dbReference type="CDD" id="cd02961">
    <property type="entry name" value="PDI_a_family"/>
    <property type="match status" value="1"/>
</dbReference>
<evidence type="ECO:0000256" key="5">
    <source>
        <dbReference type="ARBA" id="ARBA00022833"/>
    </source>
</evidence>
<dbReference type="SMART" id="SM00098">
    <property type="entry name" value="alkPPc"/>
    <property type="match status" value="2"/>
</dbReference>
<dbReference type="PRINTS" id="PR00113">
    <property type="entry name" value="ALKPHPHTASE"/>
</dbReference>
<dbReference type="GO" id="GO:0004035">
    <property type="term" value="F:alkaline phosphatase activity"/>
    <property type="evidence" value="ECO:0007669"/>
    <property type="project" value="UniProtKB-EC"/>
</dbReference>
<reference evidence="13" key="1">
    <citation type="submission" date="2022-01" db="EMBL/GenBank/DDBJ databases">
        <authorList>
            <person name="King R."/>
        </authorList>
    </citation>
    <scope>NUCLEOTIDE SEQUENCE</scope>
</reference>
<feature type="binding site" evidence="8">
    <location>
        <position position="485"/>
    </location>
    <ligand>
        <name>Zn(2+)</name>
        <dbReference type="ChEBI" id="CHEBI:29105"/>
        <label>2</label>
    </ligand>
</feature>
<feature type="binding site" evidence="8">
    <location>
        <position position="223"/>
    </location>
    <ligand>
        <name>Zn(2+)</name>
        <dbReference type="ChEBI" id="CHEBI:29105"/>
        <label>2</label>
    </ligand>
</feature>
<keyword evidence="4 10" id="KW-0378">Hydrolase</keyword>
<evidence type="ECO:0000256" key="8">
    <source>
        <dbReference type="PIRSR" id="PIRSR601952-2"/>
    </source>
</evidence>
<feature type="binding site" evidence="8">
    <location>
        <position position="481"/>
    </location>
    <ligand>
        <name>Zn(2+)</name>
        <dbReference type="ChEBI" id="CHEBI:29105"/>
        <label>2</label>
    </ligand>
</feature>
<evidence type="ECO:0000256" key="10">
    <source>
        <dbReference type="RuleBase" id="RU003947"/>
    </source>
</evidence>
<dbReference type="PROSITE" id="PS51352">
    <property type="entry name" value="THIOREDOXIN_2"/>
    <property type="match status" value="1"/>
</dbReference>
<feature type="active site" description="Phosphoserine intermediate" evidence="7">
    <location>
        <position position="267"/>
    </location>
</feature>
<feature type="chain" id="PRO_5040156539" description="Alkaline phosphatase" evidence="11">
    <location>
        <begin position="22"/>
        <end position="1130"/>
    </location>
</feature>
<dbReference type="AlphaFoldDB" id="A0A9N9S8E0"/>
<evidence type="ECO:0000256" key="1">
    <source>
        <dbReference type="ARBA" id="ARBA00005984"/>
    </source>
</evidence>
<evidence type="ECO:0000256" key="2">
    <source>
        <dbReference type="ARBA" id="ARBA00012647"/>
    </source>
</evidence>
<comment type="catalytic activity">
    <reaction evidence="10">
        <text>a phosphate monoester + H2O = an alcohol + phosphate</text>
        <dbReference type="Rhea" id="RHEA:15017"/>
        <dbReference type="ChEBI" id="CHEBI:15377"/>
        <dbReference type="ChEBI" id="CHEBI:30879"/>
        <dbReference type="ChEBI" id="CHEBI:43474"/>
        <dbReference type="ChEBI" id="CHEBI:67140"/>
        <dbReference type="EC" id="3.1.3.1"/>
    </reaction>
</comment>
<dbReference type="SUPFAM" id="SSF53649">
    <property type="entry name" value="Alkaline phosphatase-like"/>
    <property type="match status" value="2"/>
</dbReference>
<feature type="binding site" evidence="8">
    <location>
        <position position="332"/>
    </location>
    <ligand>
        <name>Mg(2+)</name>
        <dbReference type="ChEBI" id="CHEBI:18420"/>
    </ligand>
</feature>
<comment type="similarity">
    <text evidence="1 9">Belongs to the alkaline phosphatase family.</text>
</comment>
<dbReference type="InterPro" id="IPR017850">
    <property type="entry name" value="Alkaline_phosphatase_core_sf"/>
</dbReference>
<dbReference type="PROSITE" id="PS00123">
    <property type="entry name" value="ALKALINE_PHOSPHATASE"/>
    <property type="match status" value="2"/>
</dbReference>
<feature type="binding site" evidence="8">
    <location>
        <position position="223"/>
    </location>
    <ligand>
        <name>Mg(2+)</name>
        <dbReference type="ChEBI" id="CHEBI:18420"/>
    </ligand>
</feature>
<evidence type="ECO:0000256" key="4">
    <source>
        <dbReference type="ARBA" id="ARBA00022801"/>
    </source>
</evidence>
<proteinExistence type="inferred from homology"/>
<dbReference type="InterPro" id="IPR036249">
    <property type="entry name" value="Thioredoxin-like_sf"/>
</dbReference>
<feature type="binding site" evidence="8">
    <location>
        <position position="476"/>
    </location>
    <ligand>
        <name>Mg(2+)</name>
        <dbReference type="ChEBI" id="CHEBI:18420"/>
    </ligand>
</feature>
<dbReference type="InterPro" id="IPR001952">
    <property type="entry name" value="Alkaline_phosphatase"/>
</dbReference>
<reference evidence="13" key="2">
    <citation type="submission" date="2022-10" db="EMBL/GenBank/DDBJ databases">
        <authorList>
            <consortium name="ENA_rothamsted_submissions"/>
            <consortium name="culmorum"/>
            <person name="King R."/>
        </authorList>
    </citation>
    <scope>NUCLEOTIDE SEQUENCE</scope>
</reference>
<organism evidence="13 14">
    <name type="scientific">Chironomus riparius</name>
    <dbReference type="NCBI Taxonomy" id="315576"/>
    <lineage>
        <taxon>Eukaryota</taxon>
        <taxon>Metazoa</taxon>
        <taxon>Ecdysozoa</taxon>
        <taxon>Arthropoda</taxon>
        <taxon>Hexapoda</taxon>
        <taxon>Insecta</taxon>
        <taxon>Pterygota</taxon>
        <taxon>Neoptera</taxon>
        <taxon>Endopterygota</taxon>
        <taxon>Diptera</taxon>
        <taxon>Nematocera</taxon>
        <taxon>Chironomoidea</taxon>
        <taxon>Chironomidae</taxon>
        <taxon>Chironominae</taxon>
        <taxon>Chironomus</taxon>
    </lineage>
</organism>
<comment type="cofactor">
    <cofactor evidence="8">
        <name>Mg(2+)</name>
        <dbReference type="ChEBI" id="CHEBI:18420"/>
    </cofactor>
    <text evidence="8">Binds 1 Mg(2+) ion.</text>
</comment>
<keyword evidence="3 8" id="KW-0479">Metal-binding</keyword>
<dbReference type="PANTHER" id="PTHR11596">
    <property type="entry name" value="ALKALINE PHOSPHATASE"/>
    <property type="match status" value="1"/>
</dbReference>
<dbReference type="Gene3D" id="3.40.30.10">
    <property type="entry name" value="Glutaredoxin"/>
    <property type="match status" value="1"/>
</dbReference>
<dbReference type="Gene3D" id="3.40.720.10">
    <property type="entry name" value="Alkaline Phosphatase, subunit A"/>
    <property type="match status" value="2"/>
</dbReference>
<dbReference type="EMBL" id="OU895880">
    <property type="protein sequence ID" value="CAG9810934.1"/>
    <property type="molecule type" value="Genomic_DNA"/>
</dbReference>